<evidence type="ECO:0000256" key="5">
    <source>
        <dbReference type="ARBA" id="ARBA00023014"/>
    </source>
</evidence>
<evidence type="ECO:0000256" key="7">
    <source>
        <dbReference type="PIRSR" id="PIRSR000216-1"/>
    </source>
</evidence>
<dbReference type="Proteomes" id="UP000298381">
    <property type="component" value="Unassembled WGS sequence"/>
</dbReference>
<dbReference type="PANTHER" id="PTHR43342">
    <property type="entry name" value="NADH-QUINONE OXIDOREDUCTASE, E SUBUNIT"/>
    <property type="match status" value="1"/>
</dbReference>
<protein>
    <submittedName>
        <fullName evidence="8">NAD(P)H-dependent oxidoreductase subunit E</fullName>
    </submittedName>
</protein>
<dbReference type="InterPro" id="IPR041921">
    <property type="entry name" value="NuoE_N"/>
</dbReference>
<gene>
    <name evidence="8" type="ORF">E4100_04290</name>
</gene>
<dbReference type="CDD" id="cd03064">
    <property type="entry name" value="TRX_Fd_NuoE"/>
    <property type="match status" value="1"/>
</dbReference>
<dbReference type="OrthoDB" id="9807941at2"/>
<feature type="binding site" evidence="7">
    <location>
        <position position="77"/>
    </location>
    <ligand>
        <name>[2Fe-2S] cluster</name>
        <dbReference type="ChEBI" id="CHEBI:190135"/>
    </ligand>
</feature>
<dbReference type="InterPro" id="IPR002023">
    <property type="entry name" value="NuoE-like"/>
</dbReference>
<dbReference type="GO" id="GO:0046872">
    <property type="term" value="F:metal ion binding"/>
    <property type="evidence" value="ECO:0007669"/>
    <property type="project" value="UniProtKB-KW"/>
</dbReference>
<accession>A0A4Z0D7C4</accession>
<dbReference type="GO" id="GO:0051537">
    <property type="term" value="F:2 iron, 2 sulfur cluster binding"/>
    <property type="evidence" value="ECO:0007669"/>
    <property type="project" value="UniProtKB-KW"/>
</dbReference>
<dbReference type="Gene3D" id="1.10.10.1590">
    <property type="entry name" value="NADH-quinone oxidoreductase subunit E"/>
    <property type="match status" value="1"/>
</dbReference>
<dbReference type="AlphaFoldDB" id="A0A4Z0D7C4"/>
<dbReference type="RefSeq" id="WP_135270809.1">
    <property type="nucleotide sequence ID" value="NZ_SRIB01000004.1"/>
</dbReference>
<evidence type="ECO:0000256" key="1">
    <source>
        <dbReference type="ARBA" id="ARBA00010643"/>
    </source>
</evidence>
<dbReference type="InterPro" id="IPR036249">
    <property type="entry name" value="Thioredoxin-like_sf"/>
</dbReference>
<dbReference type="PROSITE" id="PS01099">
    <property type="entry name" value="COMPLEX1_24K"/>
    <property type="match status" value="1"/>
</dbReference>
<evidence type="ECO:0000256" key="3">
    <source>
        <dbReference type="ARBA" id="ARBA00022723"/>
    </source>
</evidence>
<evidence type="ECO:0000313" key="9">
    <source>
        <dbReference type="Proteomes" id="UP000298381"/>
    </source>
</evidence>
<proteinExistence type="inferred from homology"/>
<dbReference type="InterPro" id="IPR042128">
    <property type="entry name" value="NuoE_dom"/>
</dbReference>
<comment type="cofactor">
    <cofactor evidence="6">
        <name>[2Fe-2S] cluster</name>
        <dbReference type="ChEBI" id="CHEBI:190135"/>
    </cofactor>
</comment>
<dbReference type="Pfam" id="PF01257">
    <property type="entry name" value="2Fe-2S_thioredx"/>
    <property type="match status" value="1"/>
</dbReference>
<comment type="caution">
    <text evidence="8">The sequence shown here is derived from an EMBL/GenBank/DDBJ whole genome shotgun (WGS) entry which is preliminary data.</text>
</comment>
<evidence type="ECO:0000256" key="2">
    <source>
        <dbReference type="ARBA" id="ARBA00022714"/>
    </source>
</evidence>
<sequence length="155" mass="17363">MYSINEIDEIISSHGNDQSSIIAILHDVQSKYNYIPEDCLEYISNKLDISPTKAFGIVTFYENFSLEPKGRYIIKICDGTACHVRKSTPILEALKKELKLTDGKKTTDDLMFTLETVSCLGACGLAPVITINDKVYGKMTPEHVVELLNSLKEEK</sequence>
<evidence type="ECO:0000256" key="4">
    <source>
        <dbReference type="ARBA" id="ARBA00023004"/>
    </source>
</evidence>
<evidence type="ECO:0000256" key="6">
    <source>
        <dbReference type="ARBA" id="ARBA00034078"/>
    </source>
</evidence>
<name>A0A4Z0D7C4_9FIRM</name>
<comment type="similarity">
    <text evidence="1">Belongs to the complex I 24 kDa subunit family.</text>
</comment>
<dbReference type="InterPro" id="IPR028431">
    <property type="entry name" value="NADP_DH_HndA-like"/>
</dbReference>
<feature type="binding site" evidence="7">
    <location>
        <position position="82"/>
    </location>
    <ligand>
        <name>[2Fe-2S] cluster</name>
        <dbReference type="ChEBI" id="CHEBI:190135"/>
    </ligand>
</feature>
<keyword evidence="9" id="KW-1185">Reference proteome</keyword>
<dbReference type="PANTHER" id="PTHR43342:SF1">
    <property type="entry name" value="BIFURCATING [FEFE] HYDROGENASE GAMMA SUBUNIT"/>
    <property type="match status" value="1"/>
</dbReference>
<comment type="cofactor">
    <cofactor evidence="7">
        <name>[2Fe-2S] cluster</name>
        <dbReference type="ChEBI" id="CHEBI:190135"/>
    </cofactor>
    <text evidence="7">Binds 1 [2Fe-2S] cluster.</text>
</comment>
<feature type="binding site" evidence="7">
    <location>
        <position position="123"/>
    </location>
    <ligand>
        <name>[2Fe-2S] cluster</name>
        <dbReference type="ChEBI" id="CHEBI:190135"/>
    </ligand>
</feature>
<dbReference type="PIRSF" id="PIRSF000216">
    <property type="entry name" value="NADH_DH_24kDa"/>
    <property type="match status" value="1"/>
</dbReference>
<evidence type="ECO:0000313" key="8">
    <source>
        <dbReference type="EMBL" id="TFZ40783.1"/>
    </source>
</evidence>
<dbReference type="Gene3D" id="3.40.30.10">
    <property type="entry name" value="Glutaredoxin"/>
    <property type="match status" value="1"/>
</dbReference>
<keyword evidence="2 7" id="KW-0001">2Fe-2S</keyword>
<keyword evidence="3 7" id="KW-0479">Metal-binding</keyword>
<feature type="binding site" evidence="7">
    <location>
        <position position="119"/>
    </location>
    <ligand>
        <name>[2Fe-2S] cluster</name>
        <dbReference type="ChEBI" id="CHEBI:190135"/>
    </ligand>
</feature>
<keyword evidence="5 7" id="KW-0411">Iron-sulfur</keyword>
<organism evidence="8 9">
    <name type="scientific">Soehngenia longivitae</name>
    <dbReference type="NCBI Taxonomy" id="2562294"/>
    <lineage>
        <taxon>Bacteria</taxon>
        <taxon>Bacillati</taxon>
        <taxon>Bacillota</taxon>
        <taxon>Tissierellia</taxon>
        <taxon>Tissierellales</taxon>
        <taxon>Tissierellaceae</taxon>
        <taxon>Soehngenia</taxon>
    </lineage>
</organism>
<reference evidence="8 9" key="1">
    <citation type="submission" date="2019-03" db="EMBL/GenBank/DDBJ databases">
        <title>Draft genome sequence data and analysis of a Fermenting Bacterium, Soehngenia longevitae strain 1933PT, isolated from petroleum reservoir in Azerbaijan.</title>
        <authorList>
            <person name="Grouzdev D.S."/>
            <person name="Bidzhieva S.K."/>
            <person name="Sokolova D.S."/>
            <person name="Tourova T.P."/>
            <person name="Poltaraus A.B."/>
            <person name="Nazina T.N."/>
        </authorList>
    </citation>
    <scope>NUCLEOTIDE SEQUENCE [LARGE SCALE GENOMIC DNA]</scope>
    <source>
        <strain evidence="8 9">1933P</strain>
    </source>
</reference>
<dbReference type="EMBL" id="SRIB01000004">
    <property type="protein sequence ID" value="TFZ40783.1"/>
    <property type="molecule type" value="Genomic_DNA"/>
</dbReference>
<keyword evidence="4 7" id="KW-0408">Iron</keyword>
<dbReference type="SUPFAM" id="SSF52833">
    <property type="entry name" value="Thioredoxin-like"/>
    <property type="match status" value="1"/>
</dbReference>
<dbReference type="GO" id="GO:0016491">
    <property type="term" value="F:oxidoreductase activity"/>
    <property type="evidence" value="ECO:0007669"/>
    <property type="project" value="InterPro"/>
</dbReference>